<evidence type="ECO:0000313" key="4">
    <source>
        <dbReference type="Proteomes" id="UP000247810"/>
    </source>
</evidence>
<evidence type="ECO:0000313" key="3">
    <source>
        <dbReference type="EMBL" id="PYH88767.1"/>
    </source>
</evidence>
<protein>
    <recommendedName>
        <fullName evidence="1">peptidylprolyl isomerase</fullName>
        <ecNumber evidence="1">5.2.1.8</ecNumber>
    </recommendedName>
</protein>
<dbReference type="EMBL" id="KZ826067">
    <property type="protein sequence ID" value="PYH88767.1"/>
    <property type="molecule type" value="Genomic_DNA"/>
</dbReference>
<evidence type="ECO:0000259" key="2">
    <source>
        <dbReference type="PROSITE" id="PS50059"/>
    </source>
</evidence>
<proteinExistence type="predicted"/>
<gene>
    <name evidence="3" type="ORF">BO71DRAFT_488498</name>
</gene>
<dbReference type="Pfam" id="PF00254">
    <property type="entry name" value="FKBP_C"/>
    <property type="match status" value="1"/>
</dbReference>
<keyword evidence="1" id="KW-0413">Isomerase</keyword>
<dbReference type="GO" id="GO:0003755">
    <property type="term" value="F:peptidyl-prolyl cis-trans isomerase activity"/>
    <property type="evidence" value="ECO:0007669"/>
    <property type="project" value="UniProtKB-KW"/>
</dbReference>
<feature type="domain" description="PPIase FKBP-type" evidence="2">
    <location>
        <begin position="6"/>
        <end position="54"/>
    </location>
</feature>
<dbReference type="AlphaFoldDB" id="A0A319D2S1"/>
<reference evidence="3 4" key="1">
    <citation type="submission" date="2018-02" db="EMBL/GenBank/DDBJ databases">
        <title>The genomes of Aspergillus section Nigri reveals drivers in fungal speciation.</title>
        <authorList>
            <consortium name="DOE Joint Genome Institute"/>
            <person name="Vesth T.C."/>
            <person name="Nybo J."/>
            <person name="Theobald S."/>
            <person name="Brandl J."/>
            <person name="Frisvad J.C."/>
            <person name="Nielsen K.F."/>
            <person name="Lyhne E.K."/>
            <person name="Kogle M.E."/>
            <person name="Kuo A."/>
            <person name="Riley R."/>
            <person name="Clum A."/>
            <person name="Nolan M."/>
            <person name="Lipzen A."/>
            <person name="Salamov A."/>
            <person name="Henrissat B."/>
            <person name="Wiebenga A."/>
            <person name="De vries R.P."/>
            <person name="Grigoriev I.V."/>
            <person name="Mortensen U.H."/>
            <person name="Andersen M.R."/>
            <person name="Baker S.E."/>
        </authorList>
    </citation>
    <scope>NUCLEOTIDE SEQUENCE [LARGE SCALE GENOMIC DNA]</scope>
    <source>
        <strain evidence="3 4">CBS 707.79</strain>
    </source>
</reference>
<dbReference type="SUPFAM" id="SSF54534">
    <property type="entry name" value="FKBP-like"/>
    <property type="match status" value="1"/>
</dbReference>
<comment type="catalytic activity">
    <reaction evidence="1">
        <text>[protein]-peptidylproline (omega=180) = [protein]-peptidylproline (omega=0)</text>
        <dbReference type="Rhea" id="RHEA:16237"/>
        <dbReference type="Rhea" id="RHEA-COMP:10747"/>
        <dbReference type="Rhea" id="RHEA-COMP:10748"/>
        <dbReference type="ChEBI" id="CHEBI:83833"/>
        <dbReference type="ChEBI" id="CHEBI:83834"/>
        <dbReference type="EC" id="5.2.1.8"/>
    </reaction>
</comment>
<dbReference type="STRING" id="1448320.A0A319D2S1"/>
<evidence type="ECO:0000256" key="1">
    <source>
        <dbReference type="PROSITE-ProRule" id="PRU00277"/>
    </source>
</evidence>
<organism evidence="3 4">
    <name type="scientific">Aspergillus ellipticus CBS 707.79</name>
    <dbReference type="NCBI Taxonomy" id="1448320"/>
    <lineage>
        <taxon>Eukaryota</taxon>
        <taxon>Fungi</taxon>
        <taxon>Dikarya</taxon>
        <taxon>Ascomycota</taxon>
        <taxon>Pezizomycotina</taxon>
        <taxon>Eurotiomycetes</taxon>
        <taxon>Eurotiomycetidae</taxon>
        <taxon>Eurotiales</taxon>
        <taxon>Aspergillaceae</taxon>
        <taxon>Aspergillus</taxon>
        <taxon>Aspergillus subgen. Circumdati</taxon>
    </lineage>
</organism>
<dbReference type="OrthoDB" id="1902587at2759"/>
<dbReference type="VEuPathDB" id="FungiDB:BO71DRAFT_488498"/>
<accession>A0A319D2S1</accession>
<dbReference type="PROSITE" id="PS50059">
    <property type="entry name" value="FKBP_PPIASE"/>
    <property type="match status" value="1"/>
</dbReference>
<name>A0A319D2S1_9EURO</name>
<dbReference type="Proteomes" id="UP000247810">
    <property type="component" value="Unassembled WGS sequence"/>
</dbReference>
<dbReference type="EC" id="5.2.1.8" evidence="1"/>
<dbReference type="InterPro" id="IPR046357">
    <property type="entry name" value="PPIase_dom_sf"/>
</dbReference>
<keyword evidence="4" id="KW-1185">Reference proteome</keyword>
<sequence>MDVVCDLGVMGIRLGEKALLTFGPHYKYGARDGAPPFIPGNSTLVFDAELFYMIFKLVH</sequence>
<keyword evidence="1" id="KW-0697">Rotamase</keyword>
<dbReference type="Gene3D" id="3.10.50.40">
    <property type="match status" value="1"/>
</dbReference>
<dbReference type="InterPro" id="IPR001179">
    <property type="entry name" value="PPIase_FKBP_dom"/>
</dbReference>